<comment type="caution">
    <text evidence="1">The sequence shown here is derived from an EMBL/GenBank/DDBJ whole genome shotgun (WGS) entry which is preliminary data.</text>
</comment>
<proteinExistence type="predicted"/>
<evidence type="ECO:0000313" key="1">
    <source>
        <dbReference type="EMBL" id="KAI3360851.1"/>
    </source>
</evidence>
<dbReference type="Proteomes" id="UP000831701">
    <property type="component" value="Chromosome 16"/>
</dbReference>
<sequence length="1615" mass="181325">MVLEDNECEAVFEPQITEEHVETQYGNVHCVMTGTPRGNRPVILTFHDVGLNHKSCFSPLFNHEDMQEILRQFAVCHVEAPGQHEGAKTLPSSYTYPSMDQLSEAMPAVLKHFGLRRVIGLGVGAGAHILARFALNHPDLVDGLVLININPSAEGVMDSVAYKITEWTHTLPDTVIAHLFGKVEIQTNHDLIATYRHNITTTMNQSNISQFFRSYNTRSALEVERPIPGGNINVRTLKCSTLLVVGDNSPAVEAVVNCNSKLNPTKTTLLKMADCGGLPQVDQPAKVIEAFKYFIQGMGYSAAMLEQQQQQRRRTTGQGAVADKNRRGERGSNGETQPHKPAPISAVGGKDKDERQAERIGWEAEGEAAARRQKEAAFLEMRLSPQLRTCMKFDLLDCFGAEASEYDAQLAPAGASESGMASSSYLEPNHNHSAAGGCGVKSRSGMPGGTGVGTSGSAGGLERPPGSMDRVLKIFHYFETNSEPCTWASNIRHGDATDVRGVIQKIAEIHKLRCVSSLGLRLTHLHSDSLHWLHPDLGVSHVREKYEKQHPQEEWRYELRMRYLPKGYLSHFSEDKPSLNYLYHQVKSDYMQHIADQVEQDVALKLGCLEIRRFFREMPGNALDKKSNYELLEKDVGLRRFFPKSLLDSLKAKTLRKQIQQTFKQFANLNDEQSIHKFFEILSPIYRFDKECFKCALGSSWVISVELAIGPEEGISYLTDKGSMVITWSDGKTGNDIRKEGNGTWEGEGGCFTSREACVHHYQSVCIMPLTVTTASLTTAENMADLIDGYCRLVSSATHSFIVRVHKEGDRALPSIPKVSNHERRMEKRMDGVRARAVCVSETDDYAEIIDEEDTYTMPSTRDYEIQRDRIELGRCIGEGQFGDVHQGVYISPENPALSVAVKTCKNSTSDSVREKFLQEALTMRQFDHPHIVKLMGVITENPVWIIMELCTLGELRSFLQVRKYSLDLASLILYSYQLSTALAYLESKRFVHRDIAARNVLVSTVDCVKLGDFGLSRYMEDSSYYKASKGKLPIKWMAPESINFRRFTTASDVWMFGVCMWEILMFGIKPFQGVKNNDVIGRIENGERLAMPPQCPPTLYSLMTKCWSYDPSKRPRFTELKTQLSTILEEEKLQQKERNRMEMRRQVTVSWDSGGSDEAPPKPSRPGYPSPRSSEGFYPSSQHPGHYQMAGYPGPHTLPSVPSALYPPQAAMLETHHAHTHPRHHVHTHSHAQHLPQPHGHDMALWGSAMEVGDQFYTQTHTYTHFGKAVDMQQCVGKQCLLMEEQLMIQQQQMEEDQRWLEQEEMLLVTHTAHTLENTHRHILLWSFVNLLMDETHHILIKDKDKLINLININAMVKPDSRSSRGSLDREEGGLQPPTGNQHIYQPVGKPEHAAPPKKPPRPGAQSQVGSLACLNTGDSYNDGVKAHISHQHRVPLFSVLSFLPVFVLPVSLVTHCFFCAFTAQLQPQEISPPPTANLDRSNDKVYENVTGLVKAVIEMSSKIQPAPPEEYVPMVKDVGLALRTLLATVDETLPQLPASTHREIEMAQKLLNSDLAELIGKMKLAQQYVMTSLQQDYKKQMLTAAHALAVDAKNLLDVIDQSRLKMMAQSRPH</sequence>
<organism evidence="1 2">
    <name type="scientific">Scortum barcoo</name>
    <name type="common">barcoo grunter</name>
    <dbReference type="NCBI Taxonomy" id="214431"/>
    <lineage>
        <taxon>Eukaryota</taxon>
        <taxon>Metazoa</taxon>
        <taxon>Chordata</taxon>
        <taxon>Craniata</taxon>
        <taxon>Vertebrata</taxon>
        <taxon>Euteleostomi</taxon>
        <taxon>Actinopterygii</taxon>
        <taxon>Neopterygii</taxon>
        <taxon>Teleostei</taxon>
        <taxon>Neoteleostei</taxon>
        <taxon>Acanthomorphata</taxon>
        <taxon>Eupercaria</taxon>
        <taxon>Centrarchiformes</taxon>
        <taxon>Terapontoidei</taxon>
        <taxon>Terapontidae</taxon>
        <taxon>Scortum</taxon>
    </lineage>
</organism>
<protein>
    <submittedName>
        <fullName evidence="1">Uncharacterized protein</fullName>
    </submittedName>
</protein>
<name>A0ACB8VZ11_9TELE</name>
<gene>
    <name evidence="1" type="ORF">L3Q82_013076</name>
</gene>
<reference evidence="1" key="1">
    <citation type="submission" date="2022-04" db="EMBL/GenBank/DDBJ databases">
        <title>Jade perch genome.</title>
        <authorList>
            <person name="Chao B."/>
        </authorList>
    </citation>
    <scope>NUCLEOTIDE SEQUENCE</scope>
    <source>
        <strain evidence="1">CB-2022</strain>
    </source>
</reference>
<keyword evidence="2" id="KW-1185">Reference proteome</keyword>
<evidence type="ECO:0000313" key="2">
    <source>
        <dbReference type="Proteomes" id="UP000831701"/>
    </source>
</evidence>
<accession>A0ACB8VZ11</accession>
<dbReference type="EMBL" id="CM041546">
    <property type="protein sequence ID" value="KAI3360851.1"/>
    <property type="molecule type" value="Genomic_DNA"/>
</dbReference>